<keyword evidence="4" id="KW-1185">Reference proteome</keyword>
<proteinExistence type="predicted"/>
<feature type="region of interest" description="Disordered" evidence="1">
    <location>
        <begin position="440"/>
        <end position="465"/>
    </location>
</feature>
<comment type="caution">
    <text evidence="3">The sequence shown here is derived from an EMBL/GenBank/DDBJ whole genome shotgun (WGS) entry which is preliminary data.</text>
</comment>
<organism evidence="3 4">
    <name type="scientific">Leptomonas seymouri</name>
    <dbReference type="NCBI Taxonomy" id="5684"/>
    <lineage>
        <taxon>Eukaryota</taxon>
        <taxon>Discoba</taxon>
        <taxon>Euglenozoa</taxon>
        <taxon>Kinetoplastea</taxon>
        <taxon>Metakinetoplastina</taxon>
        <taxon>Trypanosomatida</taxon>
        <taxon>Trypanosomatidae</taxon>
        <taxon>Leishmaniinae</taxon>
        <taxon>Leptomonas</taxon>
    </lineage>
</organism>
<evidence type="ECO:0000256" key="1">
    <source>
        <dbReference type="SAM" id="MobiDB-lite"/>
    </source>
</evidence>
<feature type="compositionally biased region" description="Low complexity" evidence="1">
    <location>
        <begin position="374"/>
        <end position="389"/>
    </location>
</feature>
<evidence type="ECO:0000313" key="3">
    <source>
        <dbReference type="EMBL" id="KPI88592.1"/>
    </source>
</evidence>
<keyword evidence="2" id="KW-0812">Transmembrane</keyword>
<name>A0A0N1I690_LEPSE</name>
<feature type="transmembrane region" description="Helical" evidence="2">
    <location>
        <begin position="166"/>
        <end position="184"/>
    </location>
</feature>
<gene>
    <name evidence="3" type="ORF">ABL78_2325</name>
</gene>
<feature type="region of interest" description="Disordered" evidence="1">
    <location>
        <begin position="374"/>
        <end position="395"/>
    </location>
</feature>
<feature type="transmembrane region" description="Helical" evidence="2">
    <location>
        <begin position="95"/>
        <end position="114"/>
    </location>
</feature>
<dbReference type="AlphaFoldDB" id="A0A0N1I690"/>
<keyword evidence="2" id="KW-1133">Transmembrane helix</keyword>
<dbReference type="OMA" id="KLMYLWG"/>
<feature type="transmembrane region" description="Helical" evidence="2">
    <location>
        <begin position="268"/>
        <end position="285"/>
    </location>
</feature>
<protein>
    <submittedName>
        <fullName evidence="3">Uncharacterized protein</fullName>
    </submittedName>
</protein>
<dbReference type="Proteomes" id="UP000038009">
    <property type="component" value="Unassembled WGS sequence"/>
</dbReference>
<keyword evidence="2" id="KW-0472">Membrane</keyword>
<evidence type="ECO:0000313" key="4">
    <source>
        <dbReference type="Proteomes" id="UP000038009"/>
    </source>
</evidence>
<sequence>MHRASTLSTSSEVAASPSFNDVEGFLSAISKWLQQANARLTCAAQSTKLNYTLEVVTAFHAHAHGAPSEWVADGSKRALLESADTMAASNAVLSMQLWVLCSLLVLAGLWYIIVKLLSWTMPGLQVLWRRSRLREGLRRSQKAIQRDVLLRGMTGAYRQRAGQHQLYTACMCTAVASLLVMLLLSVDVWTGLLMCKVWEVVTSPISNTWTRVSALSSSLPLSVPSWIGAAMPLSLAASELLAASHVPQAVTYVPYFIRQIVQQLQAMYFWHLVGSVVLGLALWLLQFAHHRMHTYNASIPFITSRSTEPQLLHQLDEAEERRRNREIRRLQIATMRQNELLLERMREVERGTAFLLEVQQSAAPFVGPLEDAAAAATETSDAEAAATATPTGMSEGQYNTETFVLADAPANADVEAQRSAAPVAEVKEIESLPCAREVPRVAKRSAEDAADAADEEELGGNTAAV</sequence>
<dbReference type="VEuPathDB" id="TriTrypDB:Lsey_0046_0280"/>
<feature type="compositionally biased region" description="Acidic residues" evidence="1">
    <location>
        <begin position="448"/>
        <end position="458"/>
    </location>
</feature>
<accession>A0A0N1I690</accession>
<dbReference type="OrthoDB" id="266838at2759"/>
<reference evidence="3 4" key="1">
    <citation type="journal article" date="2015" name="PLoS Pathog.">
        <title>Leptomonas seymouri: Adaptations to the Dixenous Life Cycle Analyzed by Genome Sequencing, Transcriptome Profiling and Co-infection with Leishmania donovani.</title>
        <authorList>
            <person name="Kraeva N."/>
            <person name="Butenko A."/>
            <person name="Hlavacova J."/>
            <person name="Kostygov A."/>
            <person name="Myskova J."/>
            <person name="Grybchuk D."/>
            <person name="Lestinova T."/>
            <person name="Votypka J."/>
            <person name="Volf P."/>
            <person name="Opperdoes F."/>
            <person name="Flegontov P."/>
            <person name="Lukes J."/>
            <person name="Yurchenko V."/>
        </authorList>
    </citation>
    <scope>NUCLEOTIDE SEQUENCE [LARGE SCALE GENOMIC DNA]</scope>
    <source>
        <strain evidence="3 4">ATCC 30220</strain>
    </source>
</reference>
<evidence type="ECO:0000256" key="2">
    <source>
        <dbReference type="SAM" id="Phobius"/>
    </source>
</evidence>
<dbReference type="EMBL" id="LJSK01000046">
    <property type="protein sequence ID" value="KPI88592.1"/>
    <property type="molecule type" value="Genomic_DNA"/>
</dbReference>